<keyword evidence="4" id="KW-0597">Phosphoprotein</keyword>
<protein>
    <recommendedName>
        <fullName evidence="3">nicotinate phosphoribosyltransferase</fullName>
        <ecNumber evidence="3">6.3.4.21</ecNumber>
    </recommendedName>
</protein>
<reference evidence="10" key="2">
    <citation type="submission" date="2019-07" db="EMBL/GenBank/DDBJ databases">
        <authorList>
            <person name="Seetharam A."/>
            <person name="Woodhouse M."/>
            <person name="Cannon E."/>
        </authorList>
    </citation>
    <scope>NUCLEOTIDE SEQUENCE [LARGE SCALE GENOMIC DNA]</scope>
    <source>
        <strain evidence="10">cv. B73</strain>
    </source>
</reference>
<evidence type="ECO:0000313" key="10">
    <source>
        <dbReference type="EnsemblPlants" id="Zm00001eb082880_P001"/>
    </source>
</evidence>
<keyword evidence="6" id="KW-0662">Pyridine nucleotide biosynthesis</keyword>
<dbReference type="SUPFAM" id="SSF51690">
    <property type="entry name" value="Nicotinate/Quinolinate PRTase C-terminal domain-like"/>
    <property type="match status" value="1"/>
</dbReference>
<organism evidence="9">
    <name type="scientific">Zea mays</name>
    <name type="common">Maize</name>
    <dbReference type="NCBI Taxonomy" id="4577"/>
    <lineage>
        <taxon>Eukaryota</taxon>
        <taxon>Viridiplantae</taxon>
        <taxon>Streptophyta</taxon>
        <taxon>Embryophyta</taxon>
        <taxon>Tracheophyta</taxon>
        <taxon>Spermatophyta</taxon>
        <taxon>Magnoliopsida</taxon>
        <taxon>Liliopsida</taxon>
        <taxon>Poales</taxon>
        <taxon>Poaceae</taxon>
        <taxon>PACMAD clade</taxon>
        <taxon>Panicoideae</taxon>
        <taxon>Andropogonodae</taxon>
        <taxon>Andropogoneae</taxon>
        <taxon>Tripsacinae</taxon>
        <taxon>Zea</taxon>
    </lineage>
</organism>
<proteinExistence type="inferred from homology"/>
<dbReference type="GO" id="GO:0016757">
    <property type="term" value="F:glycosyltransferase activity"/>
    <property type="evidence" value="ECO:0007669"/>
    <property type="project" value="UniProtKB-KW"/>
</dbReference>
<dbReference type="AlphaFoldDB" id="A0A1D6EAS3"/>
<dbReference type="ExpressionAtlas" id="A0A1D6EAS3">
    <property type="expression patterns" value="baseline and differential"/>
</dbReference>
<dbReference type="EC" id="6.3.4.21" evidence="3"/>
<comment type="pathway">
    <text evidence="1">Cofactor biosynthesis; NAD(+) biosynthesis; nicotinate D-ribonucleotide from nicotinate: step 1/1.</text>
</comment>
<gene>
    <name evidence="9" type="ORF">ZEAMMB73_Zm00001d003675</name>
</gene>
<dbReference type="GO" id="GO:0005829">
    <property type="term" value="C:cytosol"/>
    <property type="evidence" value="ECO:0000318"/>
    <property type="project" value="GO_Central"/>
</dbReference>
<dbReference type="InterPro" id="IPR013785">
    <property type="entry name" value="Aldolase_TIM"/>
</dbReference>
<dbReference type="InterPro" id="IPR040727">
    <property type="entry name" value="NAPRTase_N"/>
</dbReference>
<evidence type="ECO:0000313" key="9">
    <source>
        <dbReference type="EMBL" id="ONM17461.1"/>
    </source>
</evidence>
<dbReference type="Gene3D" id="3.20.140.10">
    <property type="entry name" value="nicotinate phosphoribosyltransferase"/>
    <property type="match status" value="1"/>
</dbReference>
<evidence type="ECO:0000256" key="4">
    <source>
        <dbReference type="ARBA" id="ARBA00022553"/>
    </source>
</evidence>
<dbReference type="GO" id="GO:0004516">
    <property type="term" value="F:nicotinate phosphoribosyltransferase activity"/>
    <property type="evidence" value="ECO:0000318"/>
    <property type="project" value="GO_Central"/>
</dbReference>
<dbReference type="EMBL" id="CM007648">
    <property type="protein sequence ID" value="ONM17461.1"/>
    <property type="molecule type" value="Genomic_DNA"/>
</dbReference>
<feature type="domain" description="Nicotinate phosphoribosyltransferase N-terminal" evidence="8">
    <location>
        <begin position="35"/>
        <end position="161"/>
    </location>
</feature>
<dbReference type="Gene3D" id="3.20.20.70">
    <property type="entry name" value="Aldolase class I"/>
    <property type="match status" value="1"/>
</dbReference>
<dbReference type="EnsemblPlants" id="Zm00001eb082880_T001">
    <property type="protein sequence ID" value="Zm00001eb082880_P001"/>
    <property type="gene ID" value="Zm00001eb082880"/>
</dbReference>
<dbReference type="SMR" id="A0A1D6EAS3"/>
<dbReference type="PANTHER" id="PTHR11098:SF23">
    <property type="entry name" value="NICOTINATE PHOSPHORIBOSYLTRANSFERASE"/>
    <property type="match status" value="1"/>
</dbReference>
<accession>A0A1D6EAS3</accession>
<evidence type="ECO:0000256" key="6">
    <source>
        <dbReference type="ARBA" id="ARBA00022642"/>
    </source>
</evidence>
<keyword evidence="11" id="KW-1185">Reference proteome</keyword>
<dbReference type="FunFam" id="3.20.140.10:FF:000002">
    <property type="entry name" value="Nicotinate phosphoribosyltransferase"/>
    <property type="match status" value="1"/>
</dbReference>
<dbReference type="OMA" id="RMCEAVI"/>
<dbReference type="Proteomes" id="UP000007305">
    <property type="component" value="Chromosome 2"/>
</dbReference>
<reference evidence="10" key="3">
    <citation type="submission" date="2021-05" db="UniProtKB">
        <authorList>
            <consortium name="EnsemblPlants"/>
        </authorList>
    </citation>
    <scope>IDENTIFICATION</scope>
    <source>
        <strain evidence="10">cv. B73</strain>
    </source>
</reference>
<dbReference type="eggNOG" id="KOG2511">
    <property type="taxonomic scope" value="Eukaryota"/>
</dbReference>
<evidence type="ECO:0000259" key="8">
    <source>
        <dbReference type="Pfam" id="PF17767"/>
    </source>
</evidence>
<dbReference type="STRING" id="4577.A0A1D6EAS3"/>
<name>A0A1D6EAS3_MAIZE</name>
<keyword evidence="9" id="KW-0328">Glycosyltransferase</keyword>
<evidence type="ECO:0000256" key="3">
    <source>
        <dbReference type="ARBA" id="ARBA00013236"/>
    </source>
</evidence>
<dbReference type="InterPro" id="IPR007229">
    <property type="entry name" value="Nic_PRibTrfase-Fam"/>
</dbReference>
<dbReference type="InterPro" id="IPR036068">
    <property type="entry name" value="Nicotinate_pribotase-like_C"/>
</dbReference>
<evidence type="ECO:0000313" key="11">
    <source>
        <dbReference type="Proteomes" id="UP000007305"/>
    </source>
</evidence>
<dbReference type="Pfam" id="PF17767">
    <property type="entry name" value="NAPRTase_N"/>
    <property type="match status" value="1"/>
</dbReference>
<dbReference type="SUPFAM" id="SSF54675">
    <property type="entry name" value="Nicotinate/Quinolinate PRTase N-terminal domain-like"/>
    <property type="match status" value="1"/>
</dbReference>
<keyword evidence="9" id="KW-0808">Transferase</keyword>
<comment type="similarity">
    <text evidence="2">Belongs to the NAPRTase family.</text>
</comment>
<keyword evidence="5" id="KW-0436">Ligase</keyword>
<dbReference type="UniPathway" id="UPA00253">
    <property type="reaction ID" value="UER00457"/>
</dbReference>
<dbReference type="GO" id="GO:0034355">
    <property type="term" value="P:NAD+ biosynthetic process via the salvage pathway"/>
    <property type="evidence" value="ECO:0000318"/>
    <property type="project" value="GO_Central"/>
</dbReference>
<dbReference type="PANTHER" id="PTHR11098">
    <property type="entry name" value="NICOTINATE PHOSPHORIBOSYLTRANSFERASE"/>
    <property type="match status" value="1"/>
</dbReference>
<reference evidence="9 11" key="1">
    <citation type="submission" date="2015-12" db="EMBL/GenBank/DDBJ databases">
        <title>Update maize B73 reference genome by single molecule sequencing technologies.</title>
        <authorList>
            <consortium name="Maize Genome Sequencing Project"/>
            <person name="Ware D."/>
        </authorList>
    </citation>
    <scope>NUCLEOTIDE SEQUENCE [LARGE SCALE GENOMIC DNA]</scope>
    <source>
        <strain evidence="11">cv. B73</strain>
        <tissue evidence="9">Seedling</tissue>
    </source>
</reference>
<evidence type="ECO:0000256" key="5">
    <source>
        <dbReference type="ARBA" id="ARBA00022598"/>
    </source>
</evidence>
<evidence type="ECO:0000256" key="1">
    <source>
        <dbReference type="ARBA" id="ARBA00004952"/>
    </source>
</evidence>
<dbReference type="PaxDb" id="4577-GRMZM2G177561_P01"/>
<comment type="catalytic activity">
    <reaction evidence="7">
        <text>5-phospho-alpha-D-ribose 1-diphosphate + nicotinate + ATP + H2O = nicotinate beta-D-ribonucleotide + ADP + phosphate + diphosphate</text>
        <dbReference type="Rhea" id="RHEA:36163"/>
        <dbReference type="ChEBI" id="CHEBI:15377"/>
        <dbReference type="ChEBI" id="CHEBI:30616"/>
        <dbReference type="ChEBI" id="CHEBI:32544"/>
        <dbReference type="ChEBI" id="CHEBI:33019"/>
        <dbReference type="ChEBI" id="CHEBI:43474"/>
        <dbReference type="ChEBI" id="CHEBI:57502"/>
        <dbReference type="ChEBI" id="CHEBI:58017"/>
        <dbReference type="ChEBI" id="CHEBI:456216"/>
        <dbReference type="EC" id="6.3.4.21"/>
    </reaction>
</comment>
<evidence type="ECO:0000256" key="2">
    <source>
        <dbReference type="ARBA" id="ARBA00010897"/>
    </source>
</evidence>
<dbReference type="Gramene" id="Zm00001eb082880_T001">
    <property type="protein sequence ID" value="Zm00001eb082880_P001"/>
    <property type="gene ID" value="Zm00001eb082880"/>
</dbReference>
<sequence length="223" mass="24159">MAAPATSGPPASANGSLAGVAAAVGAPTNPMATAMLTDQYQFSMAYAYWKAGKHADRAVFDLYFRKNPFGGEFTVFAGLEECIKFMANFKFTEHDISFLQSVMPTCAGAFFDYLGEVDCSDVEVYSIPEGSVVFPKVPLMRVEGPVAVVQLLETPFVNLINYASLVTTNAARHRHVAGKSKVLLEFGLRRAQGPDGAISASKYCFMGGFDATRWIIFAFIVYN</sequence>
<evidence type="ECO:0000256" key="7">
    <source>
        <dbReference type="ARBA" id="ARBA00048668"/>
    </source>
</evidence>